<feature type="domain" description="Zn(2)-C6 fungal-type" evidence="2">
    <location>
        <begin position="7"/>
        <end position="36"/>
    </location>
</feature>
<reference evidence="3 4" key="1">
    <citation type="journal article" date="2021" name="Nat. Commun.">
        <title>Genetic determinants of endophytism in the Arabidopsis root mycobiome.</title>
        <authorList>
            <person name="Mesny F."/>
            <person name="Miyauchi S."/>
            <person name="Thiergart T."/>
            <person name="Pickel B."/>
            <person name="Atanasova L."/>
            <person name="Karlsson M."/>
            <person name="Huettel B."/>
            <person name="Barry K.W."/>
            <person name="Haridas S."/>
            <person name="Chen C."/>
            <person name="Bauer D."/>
            <person name="Andreopoulos W."/>
            <person name="Pangilinan J."/>
            <person name="LaButti K."/>
            <person name="Riley R."/>
            <person name="Lipzen A."/>
            <person name="Clum A."/>
            <person name="Drula E."/>
            <person name="Henrissat B."/>
            <person name="Kohler A."/>
            <person name="Grigoriev I.V."/>
            <person name="Martin F.M."/>
            <person name="Hacquard S."/>
        </authorList>
    </citation>
    <scope>NUCLEOTIDE SEQUENCE [LARGE SCALE GENOMIC DNA]</scope>
    <source>
        <strain evidence="3 4">MPI-CAGE-CH-0241</strain>
    </source>
</reference>
<gene>
    <name evidence="3" type="ORF">B0T10DRAFT_99717</name>
</gene>
<keyword evidence="4" id="KW-1185">Reference proteome</keyword>
<dbReference type="SMART" id="SM00066">
    <property type="entry name" value="GAL4"/>
    <property type="match status" value="1"/>
</dbReference>
<sequence length="448" mass="49550">MPRRSRGCAECRQRRIGCDGGAPCCRQCQVTNRQCSGPLQGAVIINQTKRIVSRHQRPRPDVAVRRECLLTPQPSHQSIFAHAFIAEFVSFITARNEQARRQSWLTEIQRGSIVDEGLAIDLSMQATALAYCGAASNNPAAVREACRIYGTALSKHSRSIAHDSTSLRAASLYTCVMLSLFEAICSTSSVAYGTHLRAAQKMLALVPREDGPGLHAQVISQLGQHVQCQTLFTMLATPQEYIRQAPVPASWAKAPGPRDAFDRLIHCLYYLTDTLVRRHHEPDLELFVDANVSLEIEELWDGFQEQAVHSGERIQWPMEPGSQYQDPFTAMALAYFAASRVLLSILGIESPRSGPQVSTFQNACDCIIECCRFFEGKEIGCAHLRMFFPLMLVAMHGGSEQQDVARRVLGQRLGSTAFKGLGFVAVRRVQQTDFVCAAAPMVRGIKAI</sequence>
<evidence type="ECO:0000259" key="2">
    <source>
        <dbReference type="PROSITE" id="PS50048"/>
    </source>
</evidence>
<dbReference type="SUPFAM" id="SSF57701">
    <property type="entry name" value="Zn2/Cys6 DNA-binding domain"/>
    <property type="match status" value="1"/>
</dbReference>
<dbReference type="AlphaFoldDB" id="A0A9P8WHG6"/>
<dbReference type="Gene3D" id="4.10.240.10">
    <property type="entry name" value="Zn(2)-C6 fungal-type DNA-binding domain"/>
    <property type="match status" value="1"/>
</dbReference>
<evidence type="ECO:0000313" key="4">
    <source>
        <dbReference type="Proteomes" id="UP000777438"/>
    </source>
</evidence>
<proteinExistence type="predicted"/>
<dbReference type="InterPro" id="IPR053178">
    <property type="entry name" value="Osmoadaptation_assoc"/>
</dbReference>
<evidence type="ECO:0000313" key="3">
    <source>
        <dbReference type="EMBL" id="KAH6898074.1"/>
    </source>
</evidence>
<dbReference type="PANTHER" id="PTHR38111">
    <property type="entry name" value="ZN(2)-C6 FUNGAL-TYPE DOMAIN-CONTAINING PROTEIN-RELATED"/>
    <property type="match status" value="1"/>
</dbReference>
<keyword evidence="1" id="KW-0539">Nucleus</keyword>
<dbReference type="InterPro" id="IPR001138">
    <property type="entry name" value="Zn2Cys6_DnaBD"/>
</dbReference>
<dbReference type="EMBL" id="JAGPYM010000002">
    <property type="protein sequence ID" value="KAH6898074.1"/>
    <property type="molecule type" value="Genomic_DNA"/>
</dbReference>
<dbReference type="Pfam" id="PF11951">
    <property type="entry name" value="Fungal_trans_2"/>
    <property type="match status" value="1"/>
</dbReference>
<evidence type="ECO:0000256" key="1">
    <source>
        <dbReference type="ARBA" id="ARBA00023242"/>
    </source>
</evidence>
<protein>
    <recommendedName>
        <fullName evidence="2">Zn(2)-C6 fungal-type domain-containing protein</fullName>
    </recommendedName>
</protein>
<organism evidence="3 4">
    <name type="scientific">Thelonectria olida</name>
    <dbReference type="NCBI Taxonomy" id="1576542"/>
    <lineage>
        <taxon>Eukaryota</taxon>
        <taxon>Fungi</taxon>
        <taxon>Dikarya</taxon>
        <taxon>Ascomycota</taxon>
        <taxon>Pezizomycotina</taxon>
        <taxon>Sordariomycetes</taxon>
        <taxon>Hypocreomycetidae</taxon>
        <taxon>Hypocreales</taxon>
        <taxon>Nectriaceae</taxon>
        <taxon>Thelonectria</taxon>
    </lineage>
</organism>
<dbReference type="GO" id="GO:0000981">
    <property type="term" value="F:DNA-binding transcription factor activity, RNA polymerase II-specific"/>
    <property type="evidence" value="ECO:0007669"/>
    <property type="project" value="InterPro"/>
</dbReference>
<dbReference type="PROSITE" id="PS00463">
    <property type="entry name" value="ZN2_CY6_FUNGAL_1"/>
    <property type="match status" value="1"/>
</dbReference>
<dbReference type="PROSITE" id="PS50048">
    <property type="entry name" value="ZN2_CY6_FUNGAL_2"/>
    <property type="match status" value="1"/>
</dbReference>
<name>A0A9P8WHG6_9HYPO</name>
<comment type="caution">
    <text evidence="3">The sequence shown here is derived from an EMBL/GenBank/DDBJ whole genome shotgun (WGS) entry which is preliminary data.</text>
</comment>
<accession>A0A9P8WHG6</accession>
<dbReference type="OrthoDB" id="3525185at2759"/>
<dbReference type="PANTHER" id="PTHR38111:SF11">
    <property type="entry name" value="TRANSCRIPTION FACTOR DOMAIN-CONTAINING PROTEIN-RELATED"/>
    <property type="match status" value="1"/>
</dbReference>
<dbReference type="InterPro" id="IPR021858">
    <property type="entry name" value="Fun_TF"/>
</dbReference>
<dbReference type="GO" id="GO:0008270">
    <property type="term" value="F:zinc ion binding"/>
    <property type="evidence" value="ECO:0007669"/>
    <property type="project" value="InterPro"/>
</dbReference>
<dbReference type="InterPro" id="IPR036864">
    <property type="entry name" value="Zn2-C6_fun-type_DNA-bd_sf"/>
</dbReference>
<dbReference type="Proteomes" id="UP000777438">
    <property type="component" value="Unassembled WGS sequence"/>
</dbReference>
<dbReference type="CDD" id="cd00067">
    <property type="entry name" value="GAL4"/>
    <property type="match status" value="1"/>
</dbReference>